<keyword evidence="4" id="KW-1185">Reference proteome</keyword>
<dbReference type="Proteomes" id="UP001597391">
    <property type="component" value="Unassembled WGS sequence"/>
</dbReference>
<dbReference type="Pfam" id="PF04892">
    <property type="entry name" value="VanZ"/>
    <property type="match status" value="1"/>
</dbReference>
<accession>A0ABW5XFA9</accession>
<comment type="caution">
    <text evidence="3">The sequence shown here is derived from an EMBL/GenBank/DDBJ whole genome shotgun (WGS) entry which is preliminary data.</text>
</comment>
<feature type="transmembrane region" description="Helical" evidence="1">
    <location>
        <begin position="329"/>
        <end position="347"/>
    </location>
</feature>
<organism evidence="3 4">
    <name type="scientific">Populibacterium corticicola</name>
    <dbReference type="NCBI Taxonomy" id="1812826"/>
    <lineage>
        <taxon>Bacteria</taxon>
        <taxon>Bacillati</taxon>
        <taxon>Actinomycetota</taxon>
        <taxon>Actinomycetes</taxon>
        <taxon>Micrococcales</taxon>
        <taxon>Jonesiaceae</taxon>
        <taxon>Populibacterium</taxon>
    </lineage>
</organism>
<sequence>MHQWVWPAYIAVLLGALLFALFLIPILVLQYRRFGGFSFSRFLVAAAASIYAVALVSYTLLPLPDPDTLNCAASHTLLQLQPGASLDDIAQVVREQGRRAALTNPVILQVVFNVLLFIPFGVIMRRFFERSIITTTLLGFLLSVGIETTQYTGLWWIYDCAYRVADVDDVITNTTGALIGALCAPLLLAFIPRKGRLERNRLVAKPVTKRRRLLAIAIDYFVYLVVSTGLVATATITGLMVHGDEYQLSTTATWALCAVVFLTTSLLPALYGSGASWGQRAVWLRGQWQVAEGSARHRLLALTRMFVGFGGYVLLDLTSTYGSGEWAEIPGTALTVFVLISAVFVLFTPSARGLSFRLTSGKVVDARADNDAPGT</sequence>
<reference evidence="4" key="1">
    <citation type="journal article" date="2019" name="Int. J. Syst. Evol. Microbiol.">
        <title>The Global Catalogue of Microorganisms (GCM) 10K type strain sequencing project: providing services to taxonomists for standard genome sequencing and annotation.</title>
        <authorList>
            <consortium name="The Broad Institute Genomics Platform"/>
            <consortium name="The Broad Institute Genome Sequencing Center for Infectious Disease"/>
            <person name="Wu L."/>
            <person name="Ma J."/>
        </authorList>
    </citation>
    <scope>NUCLEOTIDE SEQUENCE [LARGE SCALE GENOMIC DNA]</scope>
    <source>
        <strain evidence="4">KCTC 33576</strain>
    </source>
</reference>
<protein>
    <submittedName>
        <fullName evidence="3">VanZ family protein</fullName>
    </submittedName>
</protein>
<dbReference type="PANTHER" id="PTHR36834:SF1">
    <property type="entry name" value="INTEGRAL MEMBRANE PROTEIN"/>
    <property type="match status" value="1"/>
</dbReference>
<dbReference type="InterPro" id="IPR006976">
    <property type="entry name" value="VanZ-like"/>
</dbReference>
<feature type="transmembrane region" description="Helical" evidence="1">
    <location>
        <begin position="136"/>
        <end position="158"/>
    </location>
</feature>
<evidence type="ECO:0000313" key="4">
    <source>
        <dbReference type="Proteomes" id="UP001597391"/>
    </source>
</evidence>
<proteinExistence type="predicted"/>
<feature type="transmembrane region" description="Helical" evidence="1">
    <location>
        <begin position="41"/>
        <end position="61"/>
    </location>
</feature>
<dbReference type="EMBL" id="JBHUOP010000003">
    <property type="protein sequence ID" value="MFD2840327.1"/>
    <property type="molecule type" value="Genomic_DNA"/>
</dbReference>
<feature type="transmembrane region" description="Helical" evidence="1">
    <location>
        <begin position="299"/>
        <end position="317"/>
    </location>
</feature>
<keyword evidence="1" id="KW-0472">Membrane</keyword>
<feature type="transmembrane region" description="Helical" evidence="1">
    <location>
        <begin position="6"/>
        <end position="29"/>
    </location>
</feature>
<feature type="transmembrane region" description="Helical" evidence="1">
    <location>
        <begin position="253"/>
        <end position="278"/>
    </location>
</feature>
<dbReference type="InterPro" id="IPR053150">
    <property type="entry name" value="Teicoplanin_resist-assoc"/>
</dbReference>
<feature type="transmembrane region" description="Helical" evidence="1">
    <location>
        <begin position="213"/>
        <end position="241"/>
    </location>
</feature>
<evidence type="ECO:0000259" key="2">
    <source>
        <dbReference type="Pfam" id="PF04892"/>
    </source>
</evidence>
<feature type="domain" description="VanZ-like" evidence="2">
    <location>
        <begin position="50"/>
        <end position="187"/>
    </location>
</feature>
<keyword evidence="1" id="KW-1133">Transmembrane helix</keyword>
<dbReference type="PANTHER" id="PTHR36834">
    <property type="entry name" value="MEMBRANE PROTEIN-RELATED"/>
    <property type="match status" value="1"/>
</dbReference>
<feature type="transmembrane region" description="Helical" evidence="1">
    <location>
        <begin position="170"/>
        <end position="192"/>
    </location>
</feature>
<dbReference type="RefSeq" id="WP_377466152.1">
    <property type="nucleotide sequence ID" value="NZ_JBHUOP010000003.1"/>
</dbReference>
<evidence type="ECO:0000313" key="3">
    <source>
        <dbReference type="EMBL" id="MFD2840327.1"/>
    </source>
</evidence>
<name>A0ABW5XFA9_9MICO</name>
<feature type="transmembrane region" description="Helical" evidence="1">
    <location>
        <begin position="106"/>
        <end position="124"/>
    </location>
</feature>
<gene>
    <name evidence="3" type="ORF">ACFSYH_07050</name>
</gene>
<keyword evidence="1" id="KW-0812">Transmembrane</keyword>
<evidence type="ECO:0000256" key="1">
    <source>
        <dbReference type="SAM" id="Phobius"/>
    </source>
</evidence>